<gene>
    <name evidence="7" type="ORF">NAEGRDRAFT_77963</name>
</gene>
<dbReference type="PANTHER" id="PTHR12175">
    <property type="entry name" value="AD039 HT014 THIOREDOXIN FAMILY TRP26"/>
    <property type="match status" value="1"/>
</dbReference>
<evidence type="ECO:0000259" key="5">
    <source>
        <dbReference type="PROSITE" id="PS51532"/>
    </source>
</evidence>
<dbReference type="OrthoDB" id="412286at2759"/>
<dbReference type="PANTHER" id="PTHR12175:SF1">
    <property type="entry name" value="PITH DOMAIN-CONTAINING PROTEIN 1"/>
    <property type="match status" value="1"/>
</dbReference>
<evidence type="ECO:0000256" key="3">
    <source>
        <dbReference type="ARBA" id="ARBA00022801"/>
    </source>
</evidence>
<dbReference type="InterPro" id="IPR037047">
    <property type="entry name" value="PITH_dom_sf"/>
</dbReference>
<dbReference type="InterPro" id="IPR042266">
    <property type="entry name" value="PPPDE_sf"/>
</dbReference>
<dbReference type="STRING" id="5762.D2UZT1"/>
<comment type="similarity">
    <text evidence="1">Belongs to the DeSI family.</text>
</comment>
<dbReference type="OMA" id="FKPSEYH"/>
<dbReference type="Proteomes" id="UP000006671">
    <property type="component" value="Unassembled WGS sequence"/>
</dbReference>
<dbReference type="SUPFAM" id="SSF49785">
    <property type="entry name" value="Galactose-binding domain-like"/>
    <property type="match status" value="1"/>
</dbReference>
<keyword evidence="2" id="KW-0645">Protease</keyword>
<feature type="domain" description="PITH" evidence="5">
    <location>
        <begin position="146"/>
        <end position="317"/>
    </location>
</feature>
<organism evidence="8">
    <name type="scientific">Naegleria gruberi</name>
    <name type="common">Amoeba</name>
    <dbReference type="NCBI Taxonomy" id="5762"/>
    <lineage>
        <taxon>Eukaryota</taxon>
        <taxon>Discoba</taxon>
        <taxon>Heterolobosea</taxon>
        <taxon>Tetramitia</taxon>
        <taxon>Eutetramitia</taxon>
        <taxon>Vahlkampfiidae</taxon>
        <taxon>Naegleria</taxon>
    </lineage>
</organism>
<dbReference type="Gene3D" id="2.60.120.470">
    <property type="entry name" value="PITH domain"/>
    <property type="match status" value="1"/>
</dbReference>
<dbReference type="AlphaFoldDB" id="D2UZT1"/>
<dbReference type="GeneID" id="8858902"/>
<proteinExistence type="inferred from homology"/>
<dbReference type="InterPro" id="IPR010400">
    <property type="entry name" value="PITH_dom"/>
</dbReference>
<dbReference type="EMBL" id="GG738846">
    <property type="protein sequence ID" value="EFC50217.1"/>
    <property type="molecule type" value="Genomic_DNA"/>
</dbReference>
<name>D2UZT1_NAEGR</name>
<dbReference type="InterPro" id="IPR045099">
    <property type="entry name" value="PITH1-like"/>
</dbReference>
<dbReference type="KEGG" id="ngr:NAEGRDRAFT_77963"/>
<feature type="domain" description="PPPDE" evidence="6">
    <location>
        <begin position="1"/>
        <end position="126"/>
    </location>
</feature>
<comment type="similarity">
    <text evidence="4">Belongs to the PITHD1 family.</text>
</comment>
<accession>D2UZT1</accession>
<evidence type="ECO:0000256" key="4">
    <source>
        <dbReference type="ARBA" id="ARBA00025788"/>
    </source>
</evidence>
<dbReference type="PROSITE" id="PS51858">
    <property type="entry name" value="PPPDE"/>
    <property type="match status" value="1"/>
</dbReference>
<dbReference type="Gene3D" id="3.90.1720.30">
    <property type="entry name" value="PPPDE domains"/>
    <property type="match status" value="2"/>
</dbReference>
<keyword evidence="8" id="KW-1185">Reference proteome</keyword>
<dbReference type="GO" id="GO:0008233">
    <property type="term" value="F:peptidase activity"/>
    <property type="evidence" value="ECO:0007669"/>
    <property type="project" value="UniProtKB-KW"/>
</dbReference>
<dbReference type="InterPro" id="IPR008580">
    <property type="entry name" value="PPPDE_dom"/>
</dbReference>
<protein>
    <submittedName>
        <fullName evidence="7">DUF862/DUF1000 domain-containing protein</fullName>
    </submittedName>
</protein>
<dbReference type="SMART" id="SM01179">
    <property type="entry name" value="DUF862"/>
    <property type="match status" value="1"/>
</dbReference>
<evidence type="ECO:0000259" key="6">
    <source>
        <dbReference type="PROSITE" id="PS51858"/>
    </source>
</evidence>
<dbReference type="PROSITE" id="PS51532">
    <property type="entry name" value="PITH"/>
    <property type="match status" value="1"/>
</dbReference>
<dbReference type="GO" id="GO:0005737">
    <property type="term" value="C:cytoplasm"/>
    <property type="evidence" value="ECO:0007669"/>
    <property type="project" value="UniProtKB-ARBA"/>
</dbReference>
<dbReference type="Pfam" id="PF05903">
    <property type="entry name" value="Peptidase_C97"/>
    <property type="match status" value="1"/>
</dbReference>
<evidence type="ECO:0000313" key="8">
    <source>
        <dbReference type="Proteomes" id="UP000006671"/>
    </source>
</evidence>
<dbReference type="InterPro" id="IPR008979">
    <property type="entry name" value="Galactose-bd-like_sf"/>
</dbReference>
<evidence type="ECO:0000256" key="1">
    <source>
        <dbReference type="ARBA" id="ARBA00008140"/>
    </source>
</evidence>
<dbReference type="RefSeq" id="XP_002682961.1">
    <property type="nucleotide sequence ID" value="XM_002682915.1"/>
</dbReference>
<dbReference type="eggNOG" id="KOG0324">
    <property type="taxonomic scope" value="Eukaryota"/>
</dbReference>
<evidence type="ECO:0000313" key="7">
    <source>
        <dbReference type="EMBL" id="EFC50217.1"/>
    </source>
</evidence>
<dbReference type="VEuPathDB" id="AmoebaDB:NAEGRDRAFT_77963"/>
<evidence type="ECO:0000256" key="2">
    <source>
        <dbReference type="ARBA" id="ARBA00022670"/>
    </source>
</evidence>
<dbReference type="InParanoid" id="D2UZT1"/>
<reference evidence="7 8" key="1">
    <citation type="journal article" date="2010" name="Cell">
        <title>The genome of Naegleria gruberi illuminates early eukaryotic versatility.</title>
        <authorList>
            <person name="Fritz-Laylin L.K."/>
            <person name="Prochnik S.E."/>
            <person name="Ginger M.L."/>
            <person name="Dacks J.B."/>
            <person name="Carpenter M.L."/>
            <person name="Field M.C."/>
            <person name="Kuo A."/>
            <person name="Paredez A."/>
            <person name="Chapman J."/>
            <person name="Pham J."/>
            <person name="Shu S."/>
            <person name="Neupane R."/>
            <person name="Cipriano M."/>
            <person name="Mancuso J."/>
            <person name="Tu H."/>
            <person name="Salamov A."/>
            <person name="Lindquist E."/>
            <person name="Shapiro H."/>
            <person name="Lucas S."/>
            <person name="Grigoriev I.V."/>
            <person name="Cande W.Z."/>
            <person name="Fulton C."/>
            <person name="Rokhsar D.S."/>
            <person name="Dawson S.C."/>
        </authorList>
    </citation>
    <scope>NUCLEOTIDE SEQUENCE [LARGE SCALE GENOMIC DNA]</scope>
    <source>
        <strain evidence="7 8">NEG-M</strain>
    </source>
</reference>
<keyword evidence="3" id="KW-0378">Hydrolase</keyword>
<dbReference type="eggNOG" id="KOG0908">
    <property type="taxonomic scope" value="Eukaryota"/>
</dbReference>
<dbReference type="Pfam" id="PF06201">
    <property type="entry name" value="PITH"/>
    <property type="match status" value="1"/>
</dbReference>
<dbReference type="GO" id="GO:0006508">
    <property type="term" value="P:proteolysis"/>
    <property type="evidence" value="ECO:0007669"/>
    <property type="project" value="UniProtKB-KW"/>
</dbReference>
<sequence length="323" mass="36575">MLQNKKISSEEGLKVYLNVYDLQKQQGFFSGLQNSVGLGTYHSGVEIRNTEYMFSSEEYTTILELNNIINQLKTSFKPSEYHPLRKNCNHFSNELCKILVGANIPSWVNRTSSVGSFFSNFLPKKTEQSLIDQAQVKQFFDNSNIEKHENQNIFTSVNNIVNMKSIECLNQKKPNIVQNIFELSDRKFLESDVDEQLIIRIPFISNVDITCLIIKCLDRLKCPREILVFTNKNGVSIDFDNVDSNEPTQVIEMDPEQCVKEVAIPLKIAKFKNISVLTLFVTNNFGANTTQINNLNIIGRSGMSVDLTKLSNNCPSCTGGSCQ</sequence>